<dbReference type="OrthoDB" id="3874828at2759"/>
<dbReference type="AlphaFoldDB" id="A0A6G1KYF9"/>
<sequence length="270" mass="31039">MASLDFCRQQLAAAQHEERVWQAESDALTTKCRALENAKASAEQIYSDLVNAHRNSPYAELQNWHHVVANAGHYYQHCCYNLDLFISKIQWANTKLQANRASAKHAENLLAAAERREREKEESRERLRLAQEAQGRERIQEGIRNQQAKKEGQKHITVQEVKSFRQQATEVFKSYAALTTFPDPPSEPCTQAACQIAARALKACQCNVRKCFMGLGVRELKVERGKWHPDRFVKCQGGRAVVEELQRKAREAFVVVEAMYQEAVERERIW</sequence>
<keyword evidence="3" id="KW-1185">Reference proteome</keyword>
<reference evidence="2" key="1">
    <citation type="journal article" date="2020" name="Stud. Mycol.">
        <title>101 Dothideomycetes genomes: a test case for predicting lifestyles and emergence of pathogens.</title>
        <authorList>
            <person name="Haridas S."/>
            <person name="Albert R."/>
            <person name="Binder M."/>
            <person name="Bloem J."/>
            <person name="Labutti K."/>
            <person name="Salamov A."/>
            <person name="Andreopoulos B."/>
            <person name="Baker S."/>
            <person name="Barry K."/>
            <person name="Bills G."/>
            <person name="Bluhm B."/>
            <person name="Cannon C."/>
            <person name="Castanera R."/>
            <person name="Culley D."/>
            <person name="Daum C."/>
            <person name="Ezra D."/>
            <person name="Gonzalez J."/>
            <person name="Henrissat B."/>
            <person name="Kuo A."/>
            <person name="Liang C."/>
            <person name="Lipzen A."/>
            <person name="Lutzoni F."/>
            <person name="Magnuson J."/>
            <person name="Mondo S."/>
            <person name="Nolan M."/>
            <person name="Ohm R."/>
            <person name="Pangilinan J."/>
            <person name="Park H.-J."/>
            <person name="Ramirez L."/>
            <person name="Alfaro M."/>
            <person name="Sun H."/>
            <person name="Tritt A."/>
            <person name="Yoshinaga Y."/>
            <person name="Zwiers L.-H."/>
            <person name="Turgeon B."/>
            <person name="Goodwin S."/>
            <person name="Spatafora J."/>
            <person name="Crous P."/>
            <person name="Grigoriev I."/>
        </authorList>
    </citation>
    <scope>NUCLEOTIDE SEQUENCE</scope>
    <source>
        <strain evidence="2">CBS 116005</strain>
    </source>
</reference>
<evidence type="ECO:0000313" key="2">
    <source>
        <dbReference type="EMBL" id="KAF2765074.1"/>
    </source>
</evidence>
<evidence type="ECO:0000313" key="3">
    <source>
        <dbReference type="Proteomes" id="UP000799436"/>
    </source>
</evidence>
<gene>
    <name evidence="2" type="ORF">EJ03DRAFT_220013</name>
</gene>
<proteinExistence type="predicted"/>
<dbReference type="EMBL" id="ML995901">
    <property type="protein sequence ID" value="KAF2765074.1"/>
    <property type="molecule type" value="Genomic_DNA"/>
</dbReference>
<dbReference type="Proteomes" id="UP000799436">
    <property type="component" value="Unassembled WGS sequence"/>
</dbReference>
<evidence type="ECO:0000256" key="1">
    <source>
        <dbReference type="SAM" id="Coils"/>
    </source>
</evidence>
<name>A0A6G1KYF9_9PEZI</name>
<protein>
    <submittedName>
        <fullName evidence="2">Uncharacterized protein</fullName>
    </submittedName>
</protein>
<keyword evidence="1" id="KW-0175">Coiled coil</keyword>
<feature type="coiled-coil region" evidence="1">
    <location>
        <begin position="96"/>
        <end position="133"/>
    </location>
</feature>
<organism evidence="2 3">
    <name type="scientific">Teratosphaeria nubilosa</name>
    <dbReference type="NCBI Taxonomy" id="161662"/>
    <lineage>
        <taxon>Eukaryota</taxon>
        <taxon>Fungi</taxon>
        <taxon>Dikarya</taxon>
        <taxon>Ascomycota</taxon>
        <taxon>Pezizomycotina</taxon>
        <taxon>Dothideomycetes</taxon>
        <taxon>Dothideomycetidae</taxon>
        <taxon>Mycosphaerellales</taxon>
        <taxon>Teratosphaeriaceae</taxon>
        <taxon>Teratosphaeria</taxon>
    </lineage>
</organism>
<accession>A0A6G1KYF9</accession>